<evidence type="ECO:0000313" key="1">
    <source>
        <dbReference type="EMBL" id="ABX68776.1"/>
    </source>
</evidence>
<dbReference type="AlphaFoldDB" id="A0A6C6Z5P8"/>
<dbReference type="Proteomes" id="UP000008556">
    <property type="component" value="Chromosome"/>
</dbReference>
<accession>A0A6C6Z5P8</accession>
<sequence>MRAFRTSSDDSGNHRWRILVGWRSLNKFLNVLNIKDFSVFNFQLCT</sequence>
<protein>
    <submittedName>
        <fullName evidence="1">Uncharacterized protein</fullName>
    </submittedName>
</protein>
<name>A0A6C6Z5P8_SALPB</name>
<dbReference type="EMBL" id="CP000886">
    <property type="protein sequence ID" value="ABX68776.1"/>
    <property type="molecule type" value="Genomic_DNA"/>
</dbReference>
<proteinExistence type="predicted"/>
<organism evidence="1 2">
    <name type="scientific">Salmonella paratyphi B (strain ATCC BAA-1250 / SPB7)</name>
    <dbReference type="NCBI Taxonomy" id="1016998"/>
    <lineage>
        <taxon>Bacteria</taxon>
        <taxon>Pseudomonadati</taxon>
        <taxon>Pseudomonadota</taxon>
        <taxon>Gammaproteobacteria</taxon>
        <taxon>Enterobacterales</taxon>
        <taxon>Enterobacteriaceae</taxon>
        <taxon>Salmonella</taxon>
    </lineage>
</organism>
<evidence type="ECO:0000313" key="2">
    <source>
        <dbReference type="Proteomes" id="UP000008556"/>
    </source>
</evidence>
<gene>
    <name evidence="1" type="ordered locus">SPAB_03428</name>
</gene>
<dbReference type="KEGG" id="spq:SPAB_03428"/>
<reference evidence="1 2" key="1">
    <citation type="submission" date="2007-11" db="EMBL/GenBank/DDBJ databases">
        <authorList>
            <consortium name="The Salmonella enterica serovar Paratyphi B Genome Sequencing Project"/>
            <person name="McClelland M."/>
            <person name="Sanderson E.K."/>
            <person name="Porwollik S."/>
            <person name="Spieth J."/>
            <person name="Clifton W.S."/>
            <person name="Fulton R."/>
            <person name="Cordes M."/>
            <person name="Wollam A."/>
            <person name="Shah N."/>
            <person name="Pepin K."/>
            <person name="Bhonagiri V."/>
            <person name="Nash W."/>
            <person name="Johnson M."/>
            <person name="Thiruvilangam P."/>
            <person name="Wilson R."/>
        </authorList>
    </citation>
    <scope>NUCLEOTIDE SEQUENCE [LARGE SCALE GENOMIC DNA]</scope>
    <source>
        <strain evidence="2">ATCC BAA-1250 / SPB7</strain>
    </source>
</reference>